<organism evidence="7 8">
    <name type="scientific">SAR324 cluster bacterium</name>
    <dbReference type="NCBI Taxonomy" id="2024889"/>
    <lineage>
        <taxon>Bacteria</taxon>
        <taxon>Deltaproteobacteria</taxon>
        <taxon>SAR324 cluster</taxon>
    </lineage>
</organism>
<dbReference type="AlphaFoldDB" id="A0A2A4T4P8"/>
<dbReference type="InterPro" id="IPR021147">
    <property type="entry name" value="DUF697"/>
</dbReference>
<keyword evidence="2 6" id="KW-0812">Transmembrane</keyword>
<feature type="transmembrane region" description="Helical" evidence="6">
    <location>
        <begin position="244"/>
        <end position="263"/>
    </location>
</feature>
<accession>A0A2A4T4P8</accession>
<gene>
    <name evidence="7" type="ORF">COB67_06020</name>
</gene>
<dbReference type="Pfam" id="PF05128">
    <property type="entry name" value="DUF697"/>
    <property type="match status" value="1"/>
</dbReference>
<protein>
    <recommendedName>
        <fullName evidence="9">GTPase</fullName>
    </recommendedName>
</protein>
<keyword evidence="4 6" id="KW-0472">Membrane</keyword>
<feature type="transmembrane region" description="Helical" evidence="6">
    <location>
        <begin position="172"/>
        <end position="196"/>
    </location>
</feature>
<comment type="subcellular location">
    <subcellularLocation>
        <location evidence="1">Membrane</location>
        <topology evidence="1">Multi-pass membrane protein</topology>
    </subcellularLocation>
</comment>
<evidence type="ECO:0000256" key="3">
    <source>
        <dbReference type="ARBA" id="ARBA00022989"/>
    </source>
</evidence>
<evidence type="ECO:0000256" key="6">
    <source>
        <dbReference type="SAM" id="Phobius"/>
    </source>
</evidence>
<dbReference type="Proteomes" id="UP000218113">
    <property type="component" value="Unassembled WGS sequence"/>
</dbReference>
<feature type="compositionally biased region" description="Basic residues" evidence="5">
    <location>
        <begin position="41"/>
        <end position="54"/>
    </location>
</feature>
<dbReference type="EMBL" id="NVSR01000030">
    <property type="protein sequence ID" value="PCI28596.1"/>
    <property type="molecule type" value="Genomic_DNA"/>
</dbReference>
<feature type="region of interest" description="Disordered" evidence="5">
    <location>
        <begin position="1"/>
        <end position="59"/>
    </location>
</feature>
<sequence length="302" mass="33195">MRTTLPTVSGKKKTKPEITDKKVQGVAPETVKTEKSEILKKGRKKNKLSKKVTSKQKTTVKEALVAQTTSQQEPQIIAKKTAATKLSKKKLKDTQTEKTEPQITKPSFVRPQLNEIVEETNKLQQPSAATPLEIEVKPELSTESRKHDESLENRQENLHQIEVEAIISNHTAAAMGAAMVPLPIVDIISISTIQLMMVRKISHKYNFNLSDDIGKSIVAALTAGLAPLSISRVLSSLIKVVPGYGSIIGGLSATLMAGAATYATGHVFKHHYECGGTFLNFNPDEAHAYYEKKFKEGQKKLQ</sequence>
<evidence type="ECO:0000256" key="1">
    <source>
        <dbReference type="ARBA" id="ARBA00004141"/>
    </source>
</evidence>
<feature type="transmembrane region" description="Helical" evidence="6">
    <location>
        <begin position="217"/>
        <end position="238"/>
    </location>
</feature>
<evidence type="ECO:0000313" key="8">
    <source>
        <dbReference type="Proteomes" id="UP000218113"/>
    </source>
</evidence>
<keyword evidence="3 6" id="KW-1133">Transmembrane helix</keyword>
<evidence type="ECO:0008006" key="9">
    <source>
        <dbReference type="Google" id="ProtNLM"/>
    </source>
</evidence>
<evidence type="ECO:0000256" key="2">
    <source>
        <dbReference type="ARBA" id="ARBA00022692"/>
    </source>
</evidence>
<dbReference type="GO" id="GO:0016020">
    <property type="term" value="C:membrane"/>
    <property type="evidence" value="ECO:0007669"/>
    <property type="project" value="UniProtKB-SubCell"/>
</dbReference>
<evidence type="ECO:0000256" key="4">
    <source>
        <dbReference type="ARBA" id="ARBA00023136"/>
    </source>
</evidence>
<name>A0A2A4T4P8_9DELT</name>
<evidence type="ECO:0000313" key="7">
    <source>
        <dbReference type="EMBL" id="PCI28596.1"/>
    </source>
</evidence>
<reference evidence="8" key="1">
    <citation type="submission" date="2017-08" db="EMBL/GenBank/DDBJ databases">
        <title>A dynamic microbial community with high functional redundancy inhabits the cold, oxic subseafloor aquifer.</title>
        <authorList>
            <person name="Tully B.J."/>
            <person name="Wheat C.G."/>
            <person name="Glazer B.T."/>
            <person name="Huber J.A."/>
        </authorList>
    </citation>
    <scope>NUCLEOTIDE SEQUENCE [LARGE SCALE GENOMIC DNA]</scope>
</reference>
<evidence type="ECO:0000256" key="5">
    <source>
        <dbReference type="SAM" id="MobiDB-lite"/>
    </source>
</evidence>
<proteinExistence type="predicted"/>
<feature type="compositionally biased region" description="Basic and acidic residues" evidence="5">
    <location>
        <begin position="31"/>
        <end position="40"/>
    </location>
</feature>
<comment type="caution">
    <text evidence="7">The sequence shown here is derived from an EMBL/GenBank/DDBJ whole genome shotgun (WGS) entry which is preliminary data.</text>
</comment>